<evidence type="ECO:0000256" key="4">
    <source>
        <dbReference type="ARBA" id="ARBA00022741"/>
    </source>
</evidence>
<proteinExistence type="inferred from homology"/>
<dbReference type="Gene3D" id="3.40.50.11260">
    <property type="match status" value="1"/>
</dbReference>
<dbReference type="InterPro" id="IPR020568">
    <property type="entry name" value="Ribosomal_Su5_D2-typ_SF"/>
</dbReference>
<evidence type="ECO:0000256" key="6">
    <source>
        <dbReference type="ARBA" id="ARBA00023016"/>
    </source>
</evidence>
<keyword evidence="7" id="KW-0143">Chaperone</keyword>
<dbReference type="Gene3D" id="3.30.230.80">
    <property type="match status" value="1"/>
</dbReference>
<dbReference type="AlphaFoldDB" id="A0A0W8FVT1"/>
<dbReference type="GO" id="GO:0005524">
    <property type="term" value="F:ATP binding"/>
    <property type="evidence" value="ECO:0007669"/>
    <property type="project" value="UniProtKB-KW"/>
</dbReference>
<dbReference type="SUPFAM" id="SSF110942">
    <property type="entry name" value="HSP90 C-terminal domain"/>
    <property type="match status" value="1"/>
</dbReference>
<dbReference type="EMBL" id="LNQE01000801">
    <property type="protein sequence ID" value="KUG24905.1"/>
    <property type="molecule type" value="Genomic_DNA"/>
</dbReference>
<dbReference type="PIRSF" id="PIRSF002583">
    <property type="entry name" value="Hsp90"/>
    <property type="match status" value="1"/>
</dbReference>
<protein>
    <submittedName>
        <fullName evidence="8">Chaperone protein htpg</fullName>
    </submittedName>
</protein>
<dbReference type="InterPro" id="IPR001404">
    <property type="entry name" value="Hsp90_fam"/>
</dbReference>
<dbReference type="NCBIfam" id="NF003555">
    <property type="entry name" value="PRK05218.1"/>
    <property type="match status" value="1"/>
</dbReference>
<keyword evidence="3" id="KW-0963">Cytoplasm</keyword>
<evidence type="ECO:0000256" key="3">
    <source>
        <dbReference type="ARBA" id="ARBA00022490"/>
    </source>
</evidence>
<dbReference type="InterPro" id="IPR037196">
    <property type="entry name" value="HSP90_C"/>
</dbReference>
<dbReference type="GO" id="GO:0016887">
    <property type="term" value="F:ATP hydrolysis activity"/>
    <property type="evidence" value="ECO:0007669"/>
    <property type="project" value="InterPro"/>
</dbReference>
<dbReference type="SUPFAM" id="SSF55874">
    <property type="entry name" value="ATPase domain of HSP90 chaperone/DNA topoisomerase II/histidine kinase"/>
    <property type="match status" value="1"/>
</dbReference>
<dbReference type="GO" id="GO:0140662">
    <property type="term" value="F:ATP-dependent protein folding chaperone"/>
    <property type="evidence" value="ECO:0007669"/>
    <property type="project" value="InterPro"/>
</dbReference>
<reference evidence="8" key="1">
    <citation type="journal article" date="2015" name="Proc. Natl. Acad. Sci. U.S.A.">
        <title>Networks of energetic and metabolic interactions define dynamics in microbial communities.</title>
        <authorList>
            <person name="Embree M."/>
            <person name="Liu J.K."/>
            <person name="Al-Bassam M.M."/>
            <person name="Zengler K."/>
        </authorList>
    </citation>
    <scope>NUCLEOTIDE SEQUENCE</scope>
</reference>
<keyword evidence="4" id="KW-0547">Nucleotide-binding</keyword>
<dbReference type="InterPro" id="IPR036890">
    <property type="entry name" value="HATPase_C_sf"/>
</dbReference>
<dbReference type="Gene3D" id="1.20.120.790">
    <property type="entry name" value="Heat shock protein 90, C-terminal domain"/>
    <property type="match status" value="1"/>
</dbReference>
<gene>
    <name evidence="8" type="ORF">ASZ90_005283</name>
</gene>
<comment type="caution">
    <text evidence="8">The sequence shown here is derived from an EMBL/GenBank/DDBJ whole genome shotgun (WGS) entry which is preliminary data.</text>
</comment>
<dbReference type="Pfam" id="PF00183">
    <property type="entry name" value="HSP90"/>
    <property type="match status" value="1"/>
</dbReference>
<dbReference type="PANTHER" id="PTHR11528">
    <property type="entry name" value="HEAT SHOCK PROTEIN 90 FAMILY MEMBER"/>
    <property type="match status" value="1"/>
</dbReference>
<dbReference type="FunFam" id="3.30.565.10:FF:000009">
    <property type="entry name" value="Molecular chaperone HtpG"/>
    <property type="match status" value="1"/>
</dbReference>
<dbReference type="Pfam" id="PF13589">
    <property type="entry name" value="HATPase_c_3"/>
    <property type="match status" value="1"/>
</dbReference>
<sequence length="635" mass="73598">MSTTQTDNKTFEFKAEVKQLLNILVHSLYTSREIFLRELISNASDALDKIRFKSTKGDEVADNELPLEIKINFDDKKNTLTISDTGIGMTREEIIENIGTIAKSGSAEFIKTLVESKEQANNIIGKFGVGFYSVFMVAEEVEIKSKSYTKDAKPIYWKSDGTGSYTIQELDADRKRGTEIKIKLREDAKEFAEKYRLESIVKRHSNFIYFPIYIDKEKVNTVSAIWREPKSSIKKEQYDEFYKFLTYDTEPPMDIIHKSIDAPIQFNALLFIPSKHDEFFWMNRDNYGLDLYVKRVLIQHKNKDLLPEYLGFVKGVVDSEDLPLNISRETLQENIVFTKIANSVTSQVLSHLTDKAKNKPEEYVEFWKEHGRIFKLGYSDFTNQDKYMELLRFNSSKNENKDELTSFADYTARMIKDQKVIYYAFGSSREAIELDPHLEIFKSKGIEVLYLFDPVDEFVINSLRKYKDFEIESVENADLKKVQQLEDIEEKKSDFTELEKDDEKHFSSLLSRMKSILGERVADVKESKRLSGSASCLVTEGDGLTSSMQKILKMTNQNIGSQKKILEINRDNKLIRNLLEIFKKDSNDPLITNATEQLFESALLLEGNLEDPHKLVKRINELLEKSSEWYLSKNN</sequence>
<evidence type="ECO:0000256" key="7">
    <source>
        <dbReference type="ARBA" id="ARBA00023186"/>
    </source>
</evidence>
<dbReference type="GO" id="GO:0051082">
    <property type="term" value="F:unfolded protein binding"/>
    <property type="evidence" value="ECO:0007669"/>
    <property type="project" value="InterPro"/>
</dbReference>
<dbReference type="GO" id="GO:0005737">
    <property type="term" value="C:cytoplasm"/>
    <property type="evidence" value="ECO:0007669"/>
    <property type="project" value="UniProtKB-SubCell"/>
</dbReference>
<comment type="similarity">
    <text evidence="2">Belongs to the heat shock protein 90 family.</text>
</comment>
<evidence type="ECO:0000256" key="2">
    <source>
        <dbReference type="ARBA" id="ARBA00008239"/>
    </source>
</evidence>
<dbReference type="PRINTS" id="PR00775">
    <property type="entry name" value="HEATSHOCK90"/>
</dbReference>
<keyword evidence="6" id="KW-0346">Stress response</keyword>
<comment type="subcellular location">
    <subcellularLocation>
        <location evidence="1">Cytoplasm</location>
    </subcellularLocation>
</comment>
<dbReference type="CDD" id="cd16927">
    <property type="entry name" value="HATPase_Hsp90-like"/>
    <property type="match status" value="1"/>
</dbReference>
<accession>A0A0W8FVT1</accession>
<evidence type="ECO:0000256" key="1">
    <source>
        <dbReference type="ARBA" id="ARBA00004496"/>
    </source>
</evidence>
<keyword evidence="5" id="KW-0067">ATP-binding</keyword>
<dbReference type="SUPFAM" id="SSF54211">
    <property type="entry name" value="Ribosomal protein S5 domain 2-like"/>
    <property type="match status" value="1"/>
</dbReference>
<dbReference type="HAMAP" id="MF_00505">
    <property type="entry name" value="HSP90"/>
    <property type="match status" value="1"/>
</dbReference>
<dbReference type="Gene3D" id="3.30.565.10">
    <property type="entry name" value="Histidine kinase-like ATPase, C-terminal domain"/>
    <property type="match status" value="1"/>
</dbReference>
<dbReference type="InterPro" id="IPR020575">
    <property type="entry name" value="Hsp90_N"/>
</dbReference>
<name>A0A0W8FVT1_9ZZZZ</name>
<evidence type="ECO:0000256" key="5">
    <source>
        <dbReference type="ARBA" id="ARBA00022840"/>
    </source>
</evidence>
<organism evidence="8">
    <name type="scientific">hydrocarbon metagenome</name>
    <dbReference type="NCBI Taxonomy" id="938273"/>
    <lineage>
        <taxon>unclassified sequences</taxon>
        <taxon>metagenomes</taxon>
        <taxon>ecological metagenomes</taxon>
    </lineage>
</organism>
<evidence type="ECO:0000313" key="8">
    <source>
        <dbReference type="EMBL" id="KUG24905.1"/>
    </source>
</evidence>